<evidence type="ECO:0000313" key="3">
    <source>
        <dbReference type="Proteomes" id="UP000053257"/>
    </source>
</evidence>
<evidence type="ECO:0000256" key="1">
    <source>
        <dbReference type="SAM" id="MobiDB-lite"/>
    </source>
</evidence>
<protein>
    <submittedName>
        <fullName evidence="2">Uncharacterized protein</fullName>
    </submittedName>
</protein>
<dbReference type="OrthoDB" id="3244905at2759"/>
<name>A0A0C3S9N6_PHLG1</name>
<organism evidence="2 3">
    <name type="scientific">Phlebiopsis gigantea (strain 11061_1 CR5-6)</name>
    <name type="common">White-rot fungus</name>
    <name type="synonym">Peniophora gigantea</name>
    <dbReference type="NCBI Taxonomy" id="745531"/>
    <lineage>
        <taxon>Eukaryota</taxon>
        <taxon>Fungi</taxon>
        <taxon>Dikarya</taxon>
        <taxon>Basidiomycota</taxon>
        <taxon>Agaricomycotina</taxon>
        <taxon>Agaricomycetes</taxon>
        <taxon>Polyporales</taxon>
        <taxon>Phanerochaetaceae</taxon>
        <taxon>Phlebiopsis</taxon>
    </lineage>
</organism>
<reference evidence="2 3" key="1">
    <citation type="journal article" date="2014" name="PLoS Genet.">
        <title>Analysis of the Phlebiopsis gigantea genome, transcriptome and secretome provides insight into its pioneer colonization strategies of wood.</title>
        <authorList>
            <person name="Hori C."/>
            <person name="Ishida T."/>
            <person name="Igarashi K."/>
            <person name="Samejima M."/>
            <person name="Suzuki H."/>
            <person name="Master E."/>
            <person name="Ferreira P."/>
            <person name="Ruiz-Duenas F.J."/>
            <person name="Held B."/>
            <person name="Canessa P."/>
            <person name="Larrondo L.F."/>
            <person name="Schmoll M."/>
            <person name="Druzhinina I.S."/>
            <person name="Kubicek C.P."/>
            <person name="Gaskell J.A."/>
            <person name="Kersten P."/>
            <person name="St John F."/>
            <person name="Glasner J."/>
            <person name="Sabat G."/>
            <person name="Splinter BonDurant S."/>
            <person name="Syed K."/>
            <person name="Yadav J."/>
            <person name="Mgbeahuruike A.C."/>
            <person name="Kovalchuk A."/>
            <person name="Asiegbu F.O."/>
            <person name="Lackner G."/>
            <person name="Hoffmeister D."/>
            <person name="Rencoret J."/>
            <person name="Gutierrez A."/>
            <person name="Sun H."/>
            <person name="Lindquist E."/>
            <person name="Barry K."/>
            <person name="Riley R."/>
            <person name="Grigoriev I.V."/>
            <person name="Henrissat B."/>
            <person name="Kues U."/>
            <person name="Berka R.M."/>
            <person name="Martinez A.T."/>
            <person name="Covert S.F."/>
            <person name="Blanchette R.A."/>
            <person name="Cullen D."/>
        </authorList>
    </citation>
    <scope>NUCLEOTIDE SEQUENCE [LARGE SCALE GENOMIC DNA]</scope>
    <source>
        <strain evidence="2 3">11061_1 CR5-6</strain>
    </source>
</reference>
<evidence type="ECO:0000313" key="2">
    <source>
        <dbReference type="EMBL" id="KIP06340.1"/>
    </source>
</evidence>
<dbReference type="AlphaFoldDB" id="A0A0C3S9N6"/>
<dbReference type="Proteomes" id="UP000053257">
    <property type="component" value="Unassembled WGS sequence"/>
</dbReference>
<accession>A0A0C3S9N6</accession>
<dbReference type="HOGENOM" id="CLU_083669_0_0_1"/>
<proteinExistence type="predicted"/>
<gene>
    <name evidence="2" type="ORF">PHLGIDRAFT_119048</name>
</gene>
<keyword evidence="3" id="KW-1185">Reference proteome</keyword>
<sequence length="210" mass="22637">MFRLPTHLEELIPPPNRQVAQTNPWRGSLVLSSRSPTARGQPELRCTAAETGGDNQVEFWPASFVVEVMGHRPLLAQLTEWLKSNKPPMCMFMPDRLADQAAHRANQAAFESLATALGQSQTVAVLPWNTPGPLSAGAGIIIFPTGSSRNLLVGALFPDTTFPEFIGSPSLIPRSIPYSPTSGHDPFDPAPPNIAASQRQASGSQSRFLS</sequence>
<feature type="compositionally biased region" description="Low complexity" evidence="1">
    <location>
        <begin position="195"/>
        <end position="210"/>
    </location>
</feature>
<dbReference type="EMBL" id="KN840520">
    <property type="protein sequence ID" value="KIP06340.1"/>
    <property type="molecule type" value="Genomic_DNA"/>
</dbReference>
<feature type="region of interest" description="Disordered" evidence="1">
    <location>
        <begin position="177"/>
        <end position="210"/>
    </location>
</feature>